<dbReference type="PANTHER" id="PTHR43047">
    <property type="entry name" value="TWO-COMPONENT HISTIDINE PROTEIN KINASE"/>
    <property type="match status" value="1"/>
</dbReference>
<dbReference type="InterPro" id="IPR003661">
    <property type="entry name" value="HisK_dim/P_dom"/>
</dbReference>
<dbReference type="SUPFAM" id="SSF55874">
    <property type="entry name" value="ATPase domain of HSP90 chaperone/DNA topoisomerase II/histidine kinase"/>
    <property type="match status" value="1"/>
</dbReference>
<evidence type="ECO:0000259" key="8">
    <source>
        <dbReference type="PROSITE" id="PS50109"/>
    </source>
</evidence>
<feature type="domain" description="HAMP" evidence="9">
    <location>
        <begin position="178"/>
        <end position="230"/>
    </location>
</feature>
<evidence type="ECO:0000256" key="4">
    <source>
        <dbReference type="ARBA" id="ARBA00022553"/>
    </source>
</evidence>
<comment type="catalytic activity">
    <reaction evidence="1">
        <text>ATP + protein L-histidine = ADP + protein N-phospho-L-histidine.</text>
        <dbReference type="EC" id="2.7.13.3"/>
    </reaction>
</comment>
<evidence type="ECO:0000256" key="2">
    <source>
        <dbReference type="ARBA" id="ARBA00004370"/>
    </source>
</evidence>
<dbReference type="InterPro" id="IPR003594">
    <property type="entry name" value="HATPase_dom"/>
</dbReference>
<keyword evidence="4" id="KW-0597">Phosphoprotein</keyword>
<dbReference type="Gene3D" id="6.10.340.10">
    <property type="match status" value="1"/>
</dbReference>
<dbReference type="CDD" id="cd06225">
    <property type="entry name" value="HAMP"/>
    <property type="match status" value="1"/>
</dbReference>
<evidence type="ECO:0000256" key="5">
    <source>
        <dbReference type="ARBA" id="ARBA00022679"/>
    </source>
</evidence>
<dbReference type="PROSITE" id="PS50885">
    <property type="entry name" value="HAMP"/>
    <property type="match status" value="1"/>
</dbReference>
<keyword evidence="6 10" id="KW-0418">Kinase</keyword>
<comment type="subcellular location">
    <subcellularLocation>
        <location evidence="2">Membrane</location>
    </subcellularLocation>
</comment>
<dbReference type="Proteomes" id="UP001330434">
    <property type="component" value="Chromosome"/>
</dbReference>
<dbReference type="RefSeq" id="WP_331255421.1">
    <property type="nucleotide sequence ID" value="NZ_CP133270.1"/>
</dbReference>
<name>A0ABZ2C4H4_9PROT</name>
<evidence type="ECO:0000256" key="7">
    <source>
        <dbReference type="SAM" id="Phobius"/>
    </source>
</evidence>
<evidence type="ECO:0000256" key="3">
    <source>
        <dbReference type="ARBA" id="ARBA00012438"/>
    </source>
</evidence>
<dbReference type="EMBL" id="CP133270">
    <property type="protein sequence ID" value="WVX66568.1"/>
    <property type="molecule type" value="Genomic_DNA"/>
</dbReference>
<evidence type="ECO:0000259" key="9">
    <source>
        <dbReference type="PROSITE" id="PS50885"/>
    </source>
</evidence>
<dbReference type="CDD" id="cd16922">
    <property type="entry name" value="HATPase_EvgS-ArcB-TorS-like"/>
    <property type="match status" value="1"/>
</dbReference>
<accession>A0ABZ2C4H4</accession>
<evidence type="ECO:0000256" key="1">
    <source>
        <dbReference type="ARBA" id="ARBA00000085"/>
    </source>
</evidence>
<dbReference type="SMART" id="SM00387">
    <property type="entry name" value="HATPase_c"/>
    <property type="match status" value="1"/>
</dbReference>
<dbReference type="PROSITE" id="PS50109">
    <property type="entry name" value="HIS_KIN"/>
    <property type="match status" value="1"/>
</dbReference>
<dbReference type="EC" id="2.7.13.3" evidence="3"/>
<keyword evidence="5" id="KW-0808">Transferase</keyword>
<evidence type="ECO:0000313" key="11">
    <source>
        <dbReference type="Proteomes" id="UP001330434"/>
    </source>
</evidence>
<reference evidence="10 11" key="1">
    <citation type="journal article" date="2024" name="Environ. Microbiol.">
        <title>Novel evolutionary insights on the interactions of the Holosporales (Alphaproteobacteria) with eukaryotic hosts from comparative genomics.</title>
        <authorList>
            <person name="Giovannini M."/>
            <person name="Petroni G."/>
            <person name="Castelli M."/>
        </authorList>
    </citation>
    <scope>NUCLEOTIDE SEQUENCE [LARGE SCALE GENOMIC DNA]</scope>
    <source>
        <strain evidence="10 11">US_Bl 15I1</strain>
    </source>
</reference>
<dbReference type="PANTHER" id="PTHR43047:SF72">
    <property type="entry name" value="OSMOSENSING HISTIDINE PROTEIN KINASE SLN1"/>
    <property type="match status" value="1"/>
</dbReference>
<feature type="transmembrane region" description="Helical" evidence="7">
    <location>
        <begin position="154"/>
        <end position="176"/>
    </location>
</feature>
<dbReference type="InterPro" id="IPR004358">
    <property type="entry name" value="Sig_transdc_His_kin-like_C"/>
</dbReference>
<evidence type="ECO:0000313" key="10">
    <source>
        <dbReference type="EMBL" id="WVX66568.1"/>
    </source>
</evidence>
<sequence>MEKTQIQFLTSGRSGLKSRMMSWVATVMTGIVCITLLASLYHSFKTDLESLVTQGHQLVSIQSTSVAEPLWNLNTQQVDLYLSANAKNPDFKNAVVKDQEGKVISQYGKLDVSEDDLKFEGDIIYRGGDKPQKIGSLFLTLTKEGIIAREKTEFIISVFAFLILLSATMATVYFSLQRIIMSPLNEVLDVIEAVANGDLSRQIPLRRDDELGRLSLSFNKMTQRLNRIYKAFEARTHALETMNEELTLAREDAETANKTKSQFLANMSHELRPPLNAIIGYSEILKEDLIDMGQDSLCEDLDKIIQAGKHLLEIISDILDLSKIEAGKMELHYENFDVQALIQGVEAIIKPLTSKRNNTLLMDCSKDLGIMNADMTKVRQNIFNLLSNATKFTENGVITLTAKRFEIQDEDWIEFQVSDTGIGLTQEQMGKLFQAFKQADSSTTRKYGGTGLGLAITKRFCNMMGGDITVESQYGMGSIFTIVLPASPLKSNEKMDLEEEDLAKRA</sequence>
<keyword evidence="7" id="KW-0472">Membrane</keyword>
<keyword evidence="7" id="KW-1133">Transmembrane helix</keyword>
<feature type="domain" description="Histidine kinase" evidence="8">
    <location>
        <begin position="266"/>
        <end position="488"/>
    </location>
</feature>
<keyword evidence="7" id="KW-0812">Transmembrane</keyword>
<dbReference type="InterPro" id="IPR005467">
    <property type="entry name" value="His_kinase_dom"/>
</dbReference>
<dbReference type="SMART" id="SM00304">
    <property type="entry name" value="HAMP"/>
    <property type="match status" value="1"/>
</dbReference>
<dbReference type="Gene3D" id="1.10.287.130">
    <property type="match status" value="1"/>
</dbReference>
<dbReference type="Pfam" id="PF00672">
    <property type="entry name" value="HAMP"/>
    <property type="match status" value="1"/>
</dbReference>
<dbReference type="InterPro" id="IPR036097">
    <property type="entry name" value="HisK_dim/P_sf"/>
</dbReference>
<dbReference type="CDD" id="cd00082">
    <property type="entry name" value="HisKA"/>
    <property type="match status" value="1"/>
</dbReference>
<keyword evidence="11" id="KW-1185">Reference proteome</keyword>
<gene>
    <name evidence="10" type="ORF">Bealeia1_00747</name>
</gene>
<organism evidence="10 11">
    <name type="scientific">Candidatus Bealeia paramacronuclearis</name>
    <dbReference type="NCBI Taxonomy" id="1921001"/>
    <lineage>
        <taxon>Bacteria</taxon>
        <taxon>Pseudomonadati</taxon>
        <taxon>Pseudomonadota</taxon>
        <taxon>Alphaproteobacteria</taxon>
        <taxon>Holosporales</taxon>
        <taxon>Holosporaceae</taxon>
        <taxon>Candidatus Bealeia</taxon>
    </lineage>
</organism>
<dbReference type="Gene3D" id="3.30.565.10">
    <property type="entry name" value="Histidine kinase-like ATPase, C-terminal domain"/>
    <property type="match status" value="1"/>
</dbReference>
<dbReference type="SMART" id="SM00388">
    <property type="entry name" value="HisKA"/>
    <property type="match status" value="1"/>
</dbReference>
<dbReference type="SUPFAM" id="SSF47384">
    <property type="entry name" value="Homodimeric domain of signal transducing histidine kinase"/>
    <property type="match status" value="1"/>
</dbReference>
<evidence type="ECO:0000256" key="6">
    <source>
        <dbReference type="ARBA" id="ARBA00022777"/>
    </source>
</evidence>
<proteinExistence type="predicted"/>
<dbReference type="Pfam" id="PF02518">
    <property type="entry name" value="HATPase_c"/>
    <property type="match status" value="1"/>
</dbReference>
<dbReference type="InterPro" id="IPR003660">
    <property type="entry name" value="HAMP_dom"/>
</dbReference>
<dbReference type="PRINTS" id="PR00344">
    <property type="entry name" value="BCTRLSENSOR"/>
</dbReference>
<dbReference type="Pfam" id="PF00512">
    <property type="entry name" value="HisKA"/>
    <property type="match status" value="1"/>
</dbReference>
<dbReference type="InterPro" id="IPR036890">
    <property type="entry name" value="HATPase_C_sf"/>
</dbReference>
<protein>
    <recommendedName>
        <fullName evidence="3">histidine kinase</fullName>
        <ecNumber evidence="3">2.7.13.3</ecNumber>
    </recommendedName>
</protein>
<feature type="transmembrane region" description="Helical" evidence="7">
    <location>
        <begin position="20"/>
        <end position="41"/>
    </location>
</feature>
<dbReference type="GO" id="GO:0016301">
    <property type="term" value="F:kinase activity"/>
    <property type="evidence" value="ECO:0007669"/>
    <property type="project" value="UniProtKB-KW"/>
</dbReference>
<dbReference type="SUPFAM" id="SSF158472">
    <property type="entry name" value="HAMP domain-like"/>
    <property type="match status" value="1"/>
</dbReference>